<keyword evidence="5" id="KW-0813">Transport</keyword>
<dbReference type="Proteomes" id="UP000596092">
    <property type="component" value="Chromosome"/>
</dbReference>
<dbReference type="EMBL" id="CP054140">
    <property type="protein sequence ID" value="QQG65926.1"/>
    <property type="molecule type" value="Genomic_DNA"/>
</dbReference>
<keyword evidence="5" id="KW-1003">Cell membrane</keyword>
<keyword evidence="3 5" id="KW-1133">Transmembrane helix</keyword>
<name>A0A7T5VDR9_9BACT</name>
<evidence type="ECO:0000256" key="3">
    <source>
        <dbReference type="ARBA" id="ARBA00022989"/>
    </source>
</evidence>
<evidence type="ECO:0000256" key="5">
    <source>
        <dbReference type="HAMAP-Rule" id="MF_00902"/>
    </source>
</evidence>
<accession>A0A7T5VDR9</accession>
<keyword evidence="5" id="KW-0811">Translocation</keyword>
<keyword evidence="4 5" id="KW-0472">Membrane</keyword>
<dbReference type="GO" id="GO:0009977">
    <property type="term" value="F:proton motive force dependent protein transmembrane transporter activity"/>
    <property type="evidence" value="ECO:0007669"/>
    <property type="project" value="TreeGrafter"/>
</dbReference>
<evidence type="ECO:0000313" key="7">
    <source>
        <dbReference type="Proteomes" id="UP000596092"/>
    </source>
</evidence>
<evidence type="ECO:0000313" key="6">
    <source>
        <dbReference type="EMBL" id="QQG65926.1"/>
    </source>
</evidence>
<feature type="transmembrane region" description="Helical" evidence="5">
    <location>
        <begin position="19"/>
        <end position="36"/>
    </location>
</feature>
<feature type="transmembrane region" description="Helical" evidence="5">
    <location>
        <begin position="195"/>
        <end position="217"/>
    </location>
</feature>
<dbReference type="GO" id="GO:0043953">
    <property type="term" value="P:protein transport by the Tat complex"/>
    <property type="evidence" value="ECO:0007669"/>
    <property type="project" value="UniProtKB-UniRule"/>
</dbReference>
<feature type="transmembrane region" description="Helical" evidence="5">
    <location>
        <begin position="109"/>
        <end position="130"/>
    </location>
</feature>
<comment type="caution">
    <text evidence="5">Lacks conserved residue(s) required for the propagation of feature annotation.</text>
</comment>
<dbReference type="GO" id="GO:0033281">
    <property type="term" value="C:TAT protein transport complex"/>
    <property type="evidence" value="ECO:0007669"/>
    <property type="project" value="UniProtKB-UniRule"/>
</dbReference>
<dbReference type="KEGG" id="dog:HP555_08620"/>
<evidence type="ECO:0000256" key="1">
    <source>
        <dbReference type="ARBA" id="ARBA00004141"/>
    </source>
</evidence>
<dbReference type="NCBIfam" id="TIGR00945">
    <property type="entry name" value="tatC"/>
    <property type="match status" value="1"/>
</dbReference>
<feature type="transmembrane region" description="Helical" evidence="5">
    <location>
        <begin position="150"/>
        <end position="174"/>
    </location>
</feature>
<dbReference type="InterPro" id="IPR002033">
    <property type="entry name" value="TatC"/>
</dbReference>
<keyword evidence="5" id="KW-0653">Protein transport</keyword>
<dbReference type="PANTHER" id="PTHR30371">
    <property type="entry name" value="SEC-INDEPENDENT PROTEIN TRANSLOCASE PROTEIN TATC"/>
    <property type="match status" value="1"/>
</dbReference>
<dbReference type="PANTHER" id="PTHR30371:SF0">
    <property type="entry name" value="SEC-INDEPENDENT PROTEIN TRANSLOCASE PROTEIN TATC, CHLOROPLASTIC-RELATED"/>
    <property type="match status" value="1"/>
</dbReference>
<dbReference type="Pfam" id="PF00902">
    <property type="entry name" value="TatC"/>
    <property type="match status" value="1"/>
</dbReference>
<dbReference type="GO" id="GO:0065002">
    <property type="term" value="P:intracellular protein transmembrane transport"/>
    <property type="evidence" value="ECO:0007669"/>
    <property type="project" value="TreeGrafter"/>
</dbReference>
<comment type="similarity">
    <text evidence="5">Belongs to the TatC family.</text>
</comment>
<protein>
    <recommendedName>
        <fullName evidence="5">Sec-independent protein translocase protein TatC</fullName>
    </recommendedName>
</protein>
<comment type="subcellular location">
    <subcellularLocation>
        <location evidence="5">Cell membrane</location>
        <topology evidence="5">Multi-pass membrane protein</topology>
    </subcellularLocation>
    <subcellularLocation>
        <location evidence="1">Membrane</location>
        <topology evidence="1">Multi-pass membrane protein</topology>
    </subcellularLocation>
</comment>
<keyword evidence="7" id="KW-1185">Reference proteome</keyword>
<evidence type="ECO:0000256" key="4">
    <source>
        <dbReference type="ARBA" id="ARBA00023136"/>
    </source>
</evidence>
<sequence length="248" mass="28266">MIGILDQFRPHHQELRKRLIRSCLILTLASIIAYLFKDTIASWCMRPLYEAYPQLGKLVYTKLTDAFLSYLKLSLLTGLAVSFPFLLYELWLFISPGLLDNEKRMVRTITLWATLLFAGGTLFAFFVALPRMLHYFMSYTSTNLVPMLKIGMYLTFTIRMMLAFGIAFQIPFLMVMAIRAGLLQPDHFRTKRLPFYLAIVILSFLLTTGEVTATALLSFPLFGLYEMGILAGRVFGGKKQQHNSSSTA</sequence>
<organism evidence="6 7">
    <name type="scientific">Desulfobulbus oligotrophicus</name>
    <dbReference type="NCBI Taxonomy" id="1909699"/>
    <lineage>
        <taxon>Bacteria</taxon>
        <taxon>Pseudomonadati</taxon>
        <taxon>Thermodesulfobacteriota</taxon>
        <taxon>Desulfobulbia</taxon>
        <taxon>Desulfobulbales</taxon>
        <taxon>Desulfobulbaceae</taxon>
        <taxon>Desulfobulbus</taxon>
    </lineage>
</organism>
<gene>
    <name evidence="5 6" type="primary">tatC</name>
    <name evidence="6" type="ORF">HP555_08620</name>
</gene>
<evidence type="ECO:0000256" key="2">
    <source>
        <dbReference type="ARBA" id="ARBA00022692"/>
    </source>
</evidence>
<proteinExistence type="inferred from homology"/>
<dbReference type="HAMAP" id="MF_00902">
    <property type="entry name" value="TatC"/>
    <property type="match status" value="1"/>
</dbReference>
<comment type="subunit">
    <text evidence="5">Forms a complex with TatA.</text>
</comment>
<dbReference type="RefSeq" id="WP_199261556.1">
    <property type="nucleotide sequence ID" value="NZ_CP054140.1"/>
</dbReference>
<keyword evidence="2 5" id="KW-0812">Transmembrane</keyword>
<reference evidence="6 7" key="1">
    <citation type="submission" date="2020-05" db="EMBL/GenBank/DDBJ databases">
        <title>Complete genome of Desulfobulbus oligotrophicus.</title>
        <authorList>
            <person name="Podar M."/>
        </authorList>
    </citation>
    <scope>NUCLEOTIDE SEQUENCE [LARGE SCALE GENOMIC DNA]</scope>
    <source>
        <strain evidence="6 7">Prop6</strain>
    </source>
</reference>
<dbReference type="PRINTS" id="PR01840">
    <property type="entry name" value="TATCFAMILY"/>
</dbReference>
<feature type="transmembrane region" description="Helical" evidence="5">
    <location>
        <begin position="67"/>
        <end position="88"/>
    </location>
</feature>
<comment type="function">
    <text evidence="5">Part of the twin-arginine translocation (Tat) system that transports large folded proteins containing a characteristic twin-arginine motif in their signal peptide across membranes.</text>
</comment>
<dbReference type="AlphaFoldDB" id="A0A7T5VDR9"/>